<feature type="region of interest" description="Disordered" evidence="1">
    <location>
        <begin position="362"/>
        <end position="390"/>
    </location>
</feature>
<feature type="region of interest" description="Disordered" evidence="1">
    <location>
        <begin position="1"/>
        <end position="294"/>
    </location>
</feature>
<dbReference type="Proteomes" id="UP000007304">
    <property type="component" value="Unassembled WGS sequence"/>
</dbReference>
<dbReference type="RefSeq" id="XP_009155479.1">
    <property type="nucleotide sequence ID" value="XM_009157231.1"/>
</dbReference>
<feature type="compositionally biased region" description="Low complexity" evidence="1">
    <location>
        <begin position="224"/>
        <end position="239"/>
    </location>
</feature>
<organism evidence="2 3">
    <name type="scientific">Exophiala dermatitidis (strain ATCC 34100 / CBS 525.76 / NIH/UT8656)</name>
    <name type="common">Black yeast</name>
    <name type="synonym">Wangiella dermatitidis</name>
    <dbReference type="NCBI Taxonomy" id="858893"/>
    <lineage>
        <taxon>Eukaryota</taxon>
        <taxon>Fungi</taxon>
        <taxon>Dikarya</taxon>
        <taxon>Ascomycota</taxon>
        <taxon>Pezizomycotina</taxon>
        <taxon>Eurotiomycetes</taxon>
        <taxon>Chaetothyriomycetidae</taxon>
        <taxon>Chaetothyriales</taxon>
        <taxon>Herpotrichiellaceae</taxon>
        <taxon>Exophiala</taxon>
    </lineage>
</organism>
<feature type="compositionally biased region" description="Low complexity" evidence="1">
    <location>
        <begin position="201"/>
        <end position="215"/>
    </location>
</feature>
<dbReference type="GeneID" id="20307815"/>
<feature type="compositionally biased region" description="Polar residues" evidence="1">
    <location>
        <begin position="87"/>
        <end position="96"/>
    </location>
</feature>
<feature type="compositionally biased region" description="Polar residues" evidence="1">
    <location>
        <begin position="263"/>
        <end position="286"/>
    </location>
</feature>
<gene>
    <name evidence="2" type="ORF">HMPREF1120_03176</name>
</gene>
<feature type="compositionally biased region" description="Polar residues" evidence="1">
    <location>
        <begin position="156"/>
        <end position="173"/>
    </location>
</feature>
<name>H6BVA4_EXODN</name>
<feature type="compositionally biased region" description="Polar residues" evidence="1">
    <location>
        <begin position="1"/>
        <end position="15"/>
    </location>
</feature>
<reference evidence="2" key="1">
    <citation type="submission" date="2011-07" db="EMBL/GenBank/DDBJ databases">
        <title>The Genome Sequence of Exophiala (Wangiella) dermatitidis NIH/UT8656.</title>
        <authorList>
            <consortium name="The Broad Institute Genome Sequencing Platform"/>
            <person name="Cuomo C."/>
            <person name="Wang Z."/>
            <person name="Hunicke-Smith S."/>
            <person name="Szanislo P.J."/>
            <person name="Earl A."/>
            <person name="Young S.K."/>
            <person name="Zeng Q."/>
            <person name="Gargeya S."/>
            <person name="Fitzgerald M."/>
            <person name="Haas B."/>
            <person name="Abouelleil A."/>
            <person name="Alvarado L."/>
            <person name="Arachchi H.M."/>
            <person name="Berlin A."/>
            <person name="Brown A."/>
            <person name="Chapman S.B."/>
            <person name="Chen Z."/>
            <person name="Dunbar C."/>
            <person name="Freedman E."/>
            <person name="Gearin G."/>
            <person name="Gellesch M."/>
            <person name="Goldberg J."/>
            <person name="Griggs A."/>
            <person name="Gujja S."/>
            <person name="Heiman D."/>
            <person name="Howarth C."/>
            <person name="Larson L."/>
            <person name="Lui A."/>
            <person name="MacDonald P.J.P."/>
            <person name="Montmayeur A."/>
            <person name="Murphy C."/>
            <person name="Neiman D."/>
            <person name="Pearson M."/>
            <person name="Priest M."/>
            <person name="Roberts A."/>
            <person name="Saif S."/>
            <person name="Shea T."/>
            <person name="Shenoy N."/>
            <person name="Sisk P."/>
            <person name="Stolte C."/>
            <person name="Sykes S."/>
            <person name="Wortman J."/>
            <person name="Nusbaum C."/>
            <person name="Birren B."/>
        </authorList>
    </citation>
    <scope>NUCLEOTIDE SEQUENCE</scope>
    <source>
        <strain evidence="2">NIH/UT8656</strain>
    </source>
</reference>
<dbReference type="eggNOG" id="ENOG502T4YP">
    <property type="taxonomic scope" value="Eukaryota"/>
</dbReference>
<accession>H6BVA4</accession>
<dbReference type="OrthoDB" id="4160225at2759"/>
<dbReference type="VEuPathDB" id="FungiDB:HMPREF1120_03176"/>
<dbReference type="EMBL" id="JH226132">
    <property type="protein sequence ID" value="EHY55018.1"/>
    <property type="molecule type" value="Genomic_DNA"/>
</dbReference>
<dbReference type="HOGENOM" id="CLU_481485_0_0_1"/>
<sequence length="565" mass="61475">MTRLQKQQPPASTGKPNAPAPLHTAVPYETLPLTDRQPVLVSSTVKPSTYKELPSTNPFSPHYVPPEHQSDAQSNPFSPVSPLVESPSMTREQQPQIVAPRPQRPDVGQRIPVDLRRLDAKSCSVSQPPEKPVKPVRVAKDMFDGALPPVYKREASQPTSFSSDSAPRSSTHQCGKCGKRRSEGHAMHGNSCTQCGKRKASAPAAISAQSPSVAPGAHGRKPSEGSSSHQSKHSFSTASPVNSPRSPSEKYCTKCGRHKRPTSDATLQSPSARLSPTTAQTGATDHTSARVKSAGLSIQPDMHGIHNPVYPKIDVIPPSASSYRPLNSALSNYGDESPLVGSATKQEFKLFRNSSLARSLSRRLSRKNRTVSAPLPSQQLAADEHPSGEHSAGRLINMISNAMQTPPHDHSAQYSMLDPVSQPDRPTTPFSFVGGKDDQDAFEMVDLRDRSSFSEKNSLEQVREDMPVMPLDDHQTTIPQDTIDVIPRSKSAEPHGQHLSVQDAEQRPQITRFKSLRSGVSRMNSTVSRSTSLKRLGSLKTVHHNWYRNDMAIEGATSDNVIAAF</sequence>
<dbReference type="InParanoid" id="H6BVA4"/>
<evidence type="ECO:0000256" key="1">
    <source>
        <dbReference type="SAM" id="MobiDB-lite"/>
    </source>
</evidence>
<protein>
    <submittedName>
        <fullName evidence="2">Uncharacterized protein</fullName>
    </submittedName>
</protein>
<proteinExistence type="predicted"/>
<evidence type="ECO:0000313" key="2">
    <source>
        <dbReference type="EMBL" id="EHY55018.1"/>
    </source>
</evidence>
<dbReference type="AlphaFoldDB" id="H6BVA4"/>
<dbReference type="OMA" id="KCGRHKR"/>
<evidence type="ECO:0000313" key="3">
    <source>
        <dbReference type="Proteomes" id="UP000007304"/>
    </source>
</evidence>
<keyword evidence="3" id="KW-1185">Reference proteome</keyword>